<dbReference type="GO" id="GO:0007200">
    <property type="term" value="P:phospholipase C-activating G protein-coupled receptor signaling pathway"/>
    <property type="evidence" value="ECO:0007669"/>
    <property type="project" value="InterPro"/>
</dbReference>
<keyword evidence="4 8" id="KW-0547">Nucleotide-binding</keyword>
<dbReference type="EC" id="2.7.1.107" evidence="8"/>
<keyword evidence="6 8" id="KW-0067">ATP-binding</keyword>
<dbReference type="AlphaFoldDB" id="A0A556VTW8"/>
<dbReference type="Pfam" id="PF00781">
    <property type="entry name" value="DAGK_cat"/>
    <property type="match status" value="1"/>
</dbReference>
<dbReference type="SUPFAM" id="SSF111331">
    <property type="entry name" value="NAD kinase/diacylglycerol kinase-like"/>
    <property type="match status" value="1"/>
</dbReference>
<dbReference type="Gene3D" id="2.60.200.40">
    <property type="match status" value="1"/>
</dbReference>
<dbReference type="InterPro" id="IPR017438">
    <property type="entry name" value="ATP-NAD_kinase_N"/>
</dbReference>
<dbReference type="SMART" id="SM00046">
    <property type="entry name" value="DAGKc"/>
    <property type="match status" value="1"/>
</dbReference>
<dbReference type="GO" id="GO:0005886">
    <property type="term" value="C:plasma membrane"/>
    <property type="evidence" value="ECO:0007669"/>
    <property type="project" value="TreeGrafter"/>
</dbReference>
<organism evidence="10 11">
    <name type="scientific">Bagarius yarrelli</name>
    <name type="common">Goonch</name>
    <name type="synonym">Bagrus yarrelli</name>
    <dbReference type="NCBI Taxonomy" id="175774"/>
    <lineage>
        <taxon>Eukaryota</taxon>
        <taxon>Metazoa</taxon>
        <taxon>Chordata</taxon>
        <taxon>Craniata</taxon>
        <taxon>Vertebrata</taxon>
        <taxon>Euteleostomi</taxon>
        <taxon>Actinopterygii</taxon>
        <taxon>Neopterygii</taxon>
        <taxon>Teleostei</taxon>
        <taxon>Ostariophysi</taxon>
        <taxon>Siluriformes</taxon>
        <taxon>Sisoridae</taxon>
        <taxon>Sisorinae</taxon>
        <taxon>Bagarius</taxon>
    </lineage>
</organism>
<dbReference type="OrthoDB" id="242257at2759"/>
<keyword evidence="5 8" id="KW-0418">Kinase</keyword>
<evidence type="ECO:0000259" key="9">
    <source>
        <dbReference type="PROSITE" id="PS50146"/>
    </source>
</evidence>
<dbReference type="SMART" id="SM00045">
    <property type="entry name" value="DAGKa"/>
    <property type="match status" value="1"/>
</dbReference>
<gene>
    <name evidence="10" type="ORF">Baya_15872</name>
</gene>
<evidence type="ECO:0000256" key="8">
    <source>
        <dbReference type="RuleBase" id="RU361128"/>
    </source>
</evidence>
<dbReference type="GO" id="GO:0005524">
    <property type="term" value="F:ATP binding"/>
    <property type="evidence" value="ECO:0007669"/>
    <property type="project" value="UniProtKB-KW"/>
</dbReference>
<dbReference type="Pfam" id="PF00609">
    <property type="entry name" value="DAGK_acc"/>
    <property type="match status" value="1"/>
</dbReference>
<dbReference type="InterPro" id="IPR001206">
    <property type="entry name" value="Diacylglycerol_kinase_cat_dom"/>
</dbReference>
<name>A0A556VTW8_BAGYA</name>
<evidence type="ECO:0000256" key="3">
    <source>
        <dbReference type="ARBA" id="ARBA00022679"/>
    </source>
</evidence>
<accession>A0A556VTW8</accession>
<dbReference type="GO" id="GO:0004143">
    <property type="term" value="F:ATP-dependent diacylglycerol kinase activity"/>
    <property type="evidence" value="ECO:0007669"/>
    <property type="project" value="UniProtKB-EC"/>
</dbReference>
<dbReference type="PROSITE" id="PS50146">
    <property type="entry name" value="DAGK"/>
    <property type="match status" value="1"/>
</dbReference>
<dbReference type="InterPro" id="IPR000756">
    <property type="entry name" value="Diacylglycerol_kin_accessory"/>
</dbReference>
<keyword evidence="11" id="KW-1185">Reference proteome</keyword>
<reference evidence="10 11" key="1">
    <citation type="journal article" date="2019" name="Genome Biol. Evol.">
        <title>Whole-Genome Sequencing of the Giant Devil Catfish, Bagarius yarrelli.</title>
        <authorList>
            <person name="Jiang W."/>
            <person name="Lv Y."/>
            <person name="Cheng L."/>
            <person name="Yang K."/>
            <person name="Chao B."/>
            <person name="Wang X."/>
            <person name="Li Y."/>
            <person name="Pan X."/>
            <person name="You X."/>
            <person name="Zhang Y."/>
            <person name="Yang J."/>
            <person name="Li J."/>
            <person name="Zhang X."/>
            <person name="Liu S."/>
            <person name="Sun C."/>
            <person name="Yang J."/>
            <person name="Shi Q."/>
        </authorList>
    </citation>
    <scope>NUCLEOTIDE SEQUENCE [LARGE SCALE GENOMIC DNA]</scope>
    <source>
        <strain evidence="10">JWS20170419001</strain>
        <tissue evidence="10">Muscle</tissue>
    </source>
</reference>
<comment type="pathway">
    <text evidence="1">Lipid metabolism; glycerolipid metabolism.</text>
</comment>
<evidence type="ECO:0000256" key="5">
    <source>
        <dbReference type="ARBA" id="ARBA00022777"/>
    </source>
</evidence>
<evidence type="ECO:0000313" key="11">
    <source>
        <dbReference type="Proteomes" id="UP000319801"/>
    </source>
</evidence>
<proteinExistence type="inferred from homology"/>
<dbReference type="EMBL" id="VCAZ01000251">
    <property type="protein sequence ID" value="TTO15636.1"/>
    <property type="molecule type" value="Genomic_DNA"/>
</dbReference>
<evidence type="ECO:0000256" key="6">
    <source>
        <dbReference type="ARBA" id="ARBA00022840"/>
    </source>
</evidence>
<protein>
    <recommendedName>
        <fullName evidence="8">Diacylglycerol kinase</fullName>
        <shortName evidence="8">DAG kinase</shortName>
        <ecNumber evidence="8">2.7.1.107</ecNumber>
    </recommendedName>
</protein>
<dbReference type="PANTHER" id="PTHR11255:SF38">
    <property type="entry name" value="DIACYLGLYCEROL KINASE ALPHA"/>
    <property type="match status" value="1"/>
</dbReference>
<comment type="catalytic activity">
    <reaction evidence="7">
        <text>1,2-di-(9Z-octadecenoyl)-sn-glycerol + ATP = 1,2-di-(9Z-octadecenoyl)-sn-glycero-3-phosphate + ADP + H(+)</text>
        <dbReference type="Rhea" id="RHEA:40327"/>
        <dbReference type="ChEBI" id="CHEBI:15378"/>
        <dbReference type="ChEBI" id="CHEBI:30616"/>
        <dbReference type="ChEBI" id="CHEBI:52333"/>
        <dbReference type="ChEBI" id="CHEBI:74546"/>
        <dbReference type="ChEBI" id="CHEBI:456216"/>
    </reaction>
    <physiologicalReaction direction="left-to-right" evidence="7">
        <dbReference type="Rhea" id="RHEA:40328"/>
    </physiologicalReaction>
</comment>
<evidence type="ECO:0000256" key="7">
    <source>
        <dbReference type="ARBA" id="ARBA00023371"/>
    </source>
</evidence>
<dbReference type="Proteomes" id="UP000319801">
    <property type="component" value="Unassembled WGS sequence"/>
</dbReference>
<evidence type="ECO:0000313" key="10">
    <source>
        <dbReference type="EMBL" id="TTO15636.1"/>
    </source>
</evidence>
<evidence type="ECO:0000256" key="1">
    <source>
        <dbReference type="ARBA" id="ARBA00005175"/>
    </source>
</evidence>
<evidence type="ECO:0000256" key="2">
    <source>
        <dbReference type="ARBA" id="ARBA00009280"/>
    </source>
</evidence>
<keyword evidence="3 8" id="KW-0808">Transferase</keyword>
<sequence>MNVTISALQESCVRNGASDDTDYNTTPDGQVLQDYKILVCGGDGTVGWILDAIDKANVPVRPPVAVLPLGTGNDLARCLRWGGGGGGWRTVRRKETPSPYEIINNYFSIGVDASIAHRFHTMREKHPQKFNSRMKNKLWYFEFATSETISASCKKLRECLTIELDLSNLSLEGIAVLNIPSMHGGSNLWGEAKKSDRTNQEPPDVIVDPEDLKVSPQEASAHADRRRALDAATVYRECSFEFNSKNLTSFESF</sequence>
<dbReference type="PANTHER" id="PTHR11255">
    <property type="entry name" value="DIACYLGLYCEROL KINASE"/>
    <property type="match status" value="1"/>
</dbReference>
<dbReference type="InterPro" id="IPR016064">
    <property type="entry name" value="NAD/diacylglycerol_kinase_sf"/>
</dbReference>
<evidence type="ECO:0000256" key="4">
    <source>
        <dbReference type="ARBA" id="ARBA00022741"/>
    </source>
</evidence>
<dbReference type="InterPro" id="IPR037607">
    <property type="entry name" value="DGK"/>
</dbReference>
<feature type="domain" description="DAGKc" evidence="9">
    <location>
        <begin position="1"/>
        <end position="82"/>
    </location>
</feature>
<dbReference type="UniPathway" id="UPA00230"/>
<comment type="catalytic activity">
    <reaction evidence="8">
        <text>a 1,2-diacyl-sn-glycerol + ATP = a 1,2-diacyl-sn-glycero-3-phosphate + ADP + H(+)</text>
        <dbReference type="Rhea" id="RHEA:10272"/>
        <dbReference type="ChEBI" id="CHEBI:15378"/>
        <dbReference type="ChEBI" id="CHEBI:17815"/>
        <dbReference type="ChEBI" id="CHEBI:30616"/>
        <dbReference type="ChEBI" id="CHEBI:58608"/>
        <dbReference type="ChEBI" id="CHEBI:456216"/>
        <dbReference type="EC" id="2.7.1.107"/>
    </reaction>
</comment>
<dbReference type="GO" id="GO:0046486">
    <property type="term" value="P:glycerolipid metabolic process"/>
    <property type="evidence" value="ECO:0007669"/>
    <property type="project" value="UniProtKB-UniPathway"/>
</dbReference>
<comment type="similarity">
    <text evidence="2 8">Belongs to the eukaryotic diacylglycerol kinase family.</text>
</comment>
<dbReference type="Gene3D" id="3.40.50.10330">
    <property type="entry name" value="Probable inorganic polyphosphate/atp-NAD kinase, domain 1"/>
    <property type="match status" value="1"/>
</dbReference>
<comment type="caution">
    <text evidence="10">The sequence shown here is derived from an EMBL/GenBank/DDBJ whole genome shotgun (WGS) entry which is preliminary data.</text>
</comment>